<accession>A0ABQ9L894</accession>
<dbReference type="Proteomes" id="UP001174677">
    <property type="component" value="Chromosome 14"/>
</dbReference>
<feature type="region of interest" description="Disordered" evidence="4">
    <location>
        <begin position="358"/>
        <end position="408"/>
    </location>
</feature>
<dbReference type="Pfam" id="PF04824">
    <property type="entry name" value="Rad21_Rec8"/>
    <property type="match status" value="1"/>
</dbReference>
<dbReference type="PANTHER" id="PTHR12585">
    <property type="entry name" value="SCC1 / RAD21 FAMILY MEMBER"/>
    <property type="match status" value="1"/>
</dbReference>
<dbReference type="Gene3D" id="1.10.10.580">
    <property type="entry name" value="Structural maintenance of chromosome 1. Chain E"/>
    <property type="match status" value="1"/>
</dbReference>
<protein>
    <recommendedName>
        <fullName evidence="9">Rad21/Rec8-like protein N-terminal domain-containing protein</fullName>
    </recommendedName>
</protein>
<dbReference type="SUPFAM" id="SSF46785">
    <property type="entry name" value="Winged helix' DNA-binding domain"/>
    <property type="match status" value="1"/>
</dbReference>
<evidence type="ECO:0000259" key="6">
    <source>
        <dbReference type="Pfam" id="PF04825"/>
    </source>
</evidence>
<comment type="caution">
    <text evidence="7">The sequence shown here is derived from an EMBL/GenBank/DDBJ whole genome shotgun (WGS) entry which is preliminary data.</text>
</comment>
<evidence type="ECO:0000313" key="8">
    <source>
        <dbReference type="Proteomes" id="UP001174677"/>
    </source>
</evidence>
<reference evidence="7" key="1">
    <citation type="journal article" date="2023" name="Plant Biotechnol. J.">
        <title>Chromosome-level wild Hevea brasiliensis genome provides new tools for genomic-assisted breeding and valuable loci to elevate rubber yield.</title>
        <authorList>
            <person name="Cheng H."/>
            <person name="Song X."/>
            <person name="Hu Y."/>
            <person name="Wu T."/>
            <person name="Yang Q."/>
            <person name="An Z."/>
            <person name="Feng S."/>
            <person name="Deng Z."/>
            <person name="Wu W."/>
            <person name="Zeng X."/>
            <person name="Tu M."/>
            <person name="Wang X."/>
            <person name="Huang H."/>
        </authorList>
    </citation>
    <scope>NUCLEOTIDE SEQUENCE</scope>
    <source>
        <strain evidence="7">MT/VB/25A 57/8</strain>
    </source>
</reference>
<sequence length="623" mass="70625">MFYSHQLLARKAPLGQIWMAATMHAKINRKKLNKLNIIQICEQILNPSVPMALRLSGILMGGVVIVYERKVKLLYDDVTRLLVEINEAWKVKSAPDSTVLPKGKCQAKKDAVTLPENQETDPGDIEQSVNFSNTNATMGFQQAAYFAMRLDDIDEPFINNDPREEDASQQLHQADADNIKLFERFDLYQSNTEMYNRFERFDIEEDEETQLNFTSGEHMEILTTLISSPPPKDEAPRADEFEDHLEKQINQPYECEEASKDQQGQALIQRKKTRRAAPAMDYEQTIIPGQIYQSWLQNASDIASRRGRKRKARGDIMSTMKVAKLMDLPPMVIMDDLYTHENRQIYYPAPLLELWMKSTQPPHDSPSARISPPLPPEPSSSTPPERGQYQEPTGYPFEDFHSGTGSQSLGFSIEKQREAVVNDEMPMEILMGELRANLMNNGRKITEANLVTPRNSGDEVRSIPSSGSGHGMPSHHSEAHSVRSNKKRPYSSSRHSGSGLEPVEEENPWKFPEPNFKLSRLSENDQTPDQELLMETGPTQTQHPIISQPVDKITDTIRLQMKAHFETPGTPLVESLNKLSVGMNRKGAAMLFYQTCVLASRDFLRVEQKVPYGEILISKGKKL</sequence>
<feature type="compositionally biased region" description="Low complexity" evidence="4">
    <location>
        <begin position="462"/>
        <end position="474"/>
    </location>
</feature>
<feature type="region of interest" description="Disordered" evidence="4">
    <location>
        <begin position="447"/>
        <end position="521"/>
    </location>
</feature>
<feature type="domain" description="Rad21/Rec8-like protein C-terminal eukaryotic" evidence="5">
    <location>
        <begin position="573"/>
        <end position="622"/>
    </location>
</feature>
<evidence type="ECO:0000256" key="4">
    <source>
        <dbReference type="SAM" id="MobiDB-lite"/>
    </source>
</evidence>
<comment type="similarity">
    <text evidence="2">Belongs to the rad21 family.</text>
</comment>
<comment type="subcellular location">
    <subcellularLocation>
        <location evidence="1">Nucleus</location>
    </subcellularLocation>
</comment>
<evidence type="ECO:0000313" key="7">
    <source>
        <dbReference type="EMBL" id="KAJ9160371.1"/>
    </source>
</evidence>
<evidence type="ECO:0000256" key="3">
    <source>
        <dbReference type="ARBA" id="ARBA00023242"/>
    </source>
</evidence>
<proteinExistence type="inferred from homology"/>
<dbReference type="Pfam" id="PF04825">
    <property type="entry name" value="Rad21_Rec8_N"/>
    <property type="match status" value="1"/>
</dbReference>
<dbReference type="InterPro" id="IPR023093">
    <property type="entry name" value="ScpA-like_C"/>
</dbReference>
<dbReference type="EMBL" id="JARPOI010000014">
    <property type="protein sequence ID" value="KAJ9160371.1"/>
    <property type="molecule type" value="Genomic_DNA"/>
</dbReference>
<evidence type="ECO:0000256" key="2">
    <source>
        <dbReference type="ARBA" id="ARBA00009870"/>
    </source>
</evidence>
<dbReference type="InterPro" id="IPR006909">
    <property type="entry name" value="Rad21/Rec8_C_eu"/>
</dbReference>
<dbReference type="InterPro" id="IPR036390">
    <property type="entry name" value="WH_DNA-bd_sf"/>
</dbReference>
<evidence type="ECO:0000259" key="5">
    <source>
        <dbReference type="Pfam" id="PF04824"/>
    </source>
</evidence>
<feature type="domain" description="Rad21/Rec8-like protein N-terminal" evidence="6">
    <location>
        <begin position="1"/>
        <end position="102"/>
    </location>
</feature>
<evidence type="ECO:0008006" key="9">
    <source>
        <dbReference type="Google" id="ProtNLM"/>
    </source>
</evidence>
<dbReference type="InterPro" id="IPR006910">
    <property type="entry name" value="Rad21_Rec8_N"/>
</dbReference>
<keyword evidence="3" id="KW-0539">Nucleus</keyword>
<dbReference type="InterPro" id="IPR039781">
    <property type="entry name" value="Rad21/Rec8-like"/>
</dbReference>
<organism evidence="7 8">
    <name type="scientific">Hevea brasiliensis</name>
    <name type="common">Para rubber tree</name>
    <name type="synonym">Siphonia brasiliensis</name>
    <dbReference type="NCBI Taxonomy" id="3981"/>
    <lineage>
        <taxon>Eukaryota</taxon>
        <taxon>Viridiplantae</taxon>
        <taxon>Streptophyta</taxon>
        <taxon>Embryophyta</taxon>
        <taxon>Tracheophyta</taxon>
        <taxon>Spermatophyta</taxon>
        <taxon>Magnoliopsida</taxon>
        <taxon>eudicotyledons</taxon>
        <taxon>Gunneridae</taxon>
        <taxon>Pentapetalae</taxon>
        <taxon>rosids</taxon>
        <taxon>fabids</taxon>
        <taxon>Malpighiales</taxon>
        <taxon>Euphorbiaceae</taxon>
        <taxon>Crotonoideae</taxon>
        <taxon>Micrandreae</taxon>
        <taxon>Hevea</taxon>
    </lineage>
</organism>
<gene>
    <name evidence="7" type="ORF">P3X46_025779</name>
</gene>
<name>A0ABQ9L894_HEVBR</name>
<evidence type="ECO:0000256" key="1">
    <source>
        <dbReference type="ARBA" id="ARBA00004123"/>
    </source>
</evidence>
<keyword evidence="8" id="KW-1185">Reference proteome</keyword>
<dbReference type="PANTHER" id="PTHR12585:SF64">
    <property type="entry name" value="SISTER CHROMATID COHESION 1 PROTEIN 1"/>
    <property type="match status" value="1"/>
</dbReference>